<accession>A0AC59ZYG2</accession>
<proteinExistence type="predicted"/>
<evidence type="ECO:0000313" key="2">
    <source>
        <dbReference type="Proteomes" id="UP001162501"/>
    </source>
</evidence>
<protein>
    <submittedName>
        <fullName evidence="1">Uncharacterized protein</fullName>
    </submittedName>
</protein>
<sequence length="101" mass="11064">MREEPRRLGRRKGQAGNHRLDSGRADGNCGKGRSFSGAPAFKEGSFGVWPGLSGLAPVAVWRSQVLGPFPFSHSWTARSWGSLLMRHEDTKPREEVCAASK</sequence>
<gene>
    <name evidence="1" type="ORF">MRATA1EN22A_LOCUS24663</name>
</gene>
<organism evidence="1 2">
    <name type="scientific">Rangifer tarandus platyrhynchus</name>
    <name type="common">Svalbard reindeer</name>
    <dbReference type="NCBI Taxonomy" id="3082113"/>
    <lineage>
        <taxon>Eukaryota</taxon>
        <taxon>Metazoa</taxon>
        <taxon>Chordata</taxon>
        <taxon>Craniata</taxon>
        <taxon>Vertebrata</taxon>
        <taxon>Euteleostomi</taxon>
        <taxon>Mammalia</taxon>
        <taxon>Eutheria</taxon>
        <taxon>Laurasiatheria</taxon>
        <taxon>Artiodactyla</taxon>
        <taxon>Ruminantia</taxon>
        <taxon>Pecora</taxon>
        <taxon>Cervidae</taxon>
        <taxon>Odocoileinae</taxon>
        <taxon>Rangifer</taxon>
    </lineage>
</organism>
<reference evidence="1" key="1">
    <citation type="submission" date="2023-05" db="EMBL/GenBank/DDBJ databases">
        <authorList>
            <consortium name="ELIXIR-Norway"/>
        </authorList>
    </citation>
    <scope>NUCLEOTIDE SEQUENCE</scope>
</reference>
<evidence type="ECO:0000313" key="1">
    <source>
        <dbReference type="EMBL" id="CAN0531274.1"/>
    </source>
</evidence>
<dbReference type="Proteomes" id="UP001162501">
    <property type="component" value="Chromosome 5"/>
</dbReference>
<name>A0AC59ZYG2_RANTA</name>
<reference evidence="1" key="2">
    <citation type="submission" date="2025-03" db="EMBL/GenBank/DDBJ databases">
        <authorList>
            <consortium name="ELIXIR-Norway"/>
            <consortium name="Elixir Norway"/>
        </authorList>
    </citation>
    <scope>NUCLEOTIDE SEQUENCE</scope>
</reference>
<dbReference type="EMBL" id="OX596089">
    <property type="protein sequence ID" value="CAN0531274.1"/>
    <property type="molecule type" value="Genomic_DNA"/>
</dbReference>